<keyword evidence="3 7" id="KW-0963">Cytoplasm</keyword>
<dbReference type="InterPro" id="IPR028204">
    <property type="entry name" value="Tricorn_C1"/>
</dbReference>
<dbReference type="PIRSF" id="PIRSF036421">
    <property type="entry name" value="Tricorn_protease"/>
    <property type="match status" value="1"/>
</dbReference>
<proteinExistence type="inferred from homology"/>
<comment type="subcellular location">
    <subcellularLocation>
        <location evidence="1 7">Cytoplasm</location>
    </subcellularLocation>
</comment>
<dbReference type="PANTHER" id="PTHR43253">
    <property type="entry name" value="TRICORN PROTEASE HOMOLOG 2-RELATED"/>
    <property type="match status" value="1"/>
</dbReference>
<dbReference type="InterPro" id="IPR029414">
    <property type="entry name" value="Tricorn_PDZ"/>
</dbReference>
<dbReference type="KEGG" id="uam:UABAM_04058"/>
<evidence type="ECO:0000256" key="3">
    <source>
        <dbReference type="ARBA" id="ARBA00022490"/>
    </source>
</evidence>
<evidence type="ECO:0000256" key="5">
    <source>
        <dbReference type="ARBA" id="ARBA00022801"/>
    </source>
</evidence>
<protein>
    <recommendedName>
        <fullName evidence="7">Tricorn protease homolog</fullName>
        <ecNumber evidence="7">3.4.21.-</ecNumber>
    </recommendedName>
</protein>
<dbReference type="GO" id="GO:0005737">
    <property type="term" value="C:cytoplasm"/>
    <property type="evidence" value="ECO:0007669"/>
    <property type="project" value="UniProtKB-SubCell"/>
</dbReference>
<keyword evidence="6 7" id="KW-0720">Serine protease</keyword>
<evidence type="ECO:0000256" key="9">
    <source>
        <dbReference type="PIRSR" id="PIRSR036421-3"/>
    </source>
</evidence>
<evidence type="ECO:0000256" key="4">
    <source>
        <dbReference type="ARBA" id="ARBA00022670"/>
    </source>
</evidence>
<dbReference type="InterPro" id="IPR005151">
    <property type="entry name" value="Tail-specific_protease"/>
</dbReference>
<evidence type="ECO:0000259" key="10">
    <source>
        <dbReference type="PROSITE" id="PS50106"/>
    </source>
</evidence>
<dbReference type="Gene3D" id="2.120.10.60">
    <property type="entry name" value="Tricorn protease N-terminal domain"/>
    <property type="match status" value="1"/>
</dbReference>
<evidence type="ECO:0000256" key="2">
    <source>
        <dbReference type="ARBA" id="ARBA00008524"/>
    </source>
</evidence>
<dbReference type="Pfam" id="PF26550">
    <property type="entry name" value="Tricorn_2nd"/>
    <property type="match status" value="1"/>
</dbReference>
<dbReference type="OrthoDB" id="269409at2"/>
<gene>
    <name evidence="11" type="ORF">UABAM_04058</name>
</gene>
<name>A0A5S9F5L5_UABAM</name>
<dbReference type="EMBL" id="AP019860">
    <property type="protein sequence ID" value="BBM85684.1"/>
    <property type="molecule type" value="Genomic_DNA"/>
</dbReference>
<dbReference type="InterPro" id="IPR036034">
    <property type="entry name" value="PDZ_sf"/>
</dbReference>
<dbReference type="Gene3D" id="2.30.42.10">
    <property type="match status" value="1"/>
</dbReference>
<dbReference type="SUPFAM" id="SSF50156">
    <property type="entry name" value="PDZ domain-like"/>
    <property type="match status" value="1"/>
</dbReference>
<dbReference type="GO" id="GO:0006508">
    <property type="term" value="P:proteolysis"/>
    <property type="evidence" value="ECO:0007669"/>
    <property type="project" value="UniProtKB-UniRule"/>
</dbReference>
<dbReference type="InterPro" id="IPR029045">
    <property type="entry name" value="ClpP/crotonase-like_dom_sf"/>
</dbReference>
<evidence type="ECO:0000256" key="7">
    <source>
        <dbReference type="PIRNR" id="PIRNR036421"/>
    </source>
</evidence>
<dbReference type="GO" id="GO:0008236">
    <property type="term" value="F:serine-type peptidase activity"/>
    <property type="evidence" value="ECO:0007669"/>
    <property type="project" value="UniProtKB-UniRule"/>
</dbReference>
<dbReference type="SMART" id="SM00245">
    <property type="entry name" value="TSPc"/>
    <property type="match status" value="1"/>
</dbReference>
<dbReference type="AlphaFoldDB" id="A0A5S9F5L5"/>
<organism evidence="11 12">
    <name type="scientific">Uabimicrobium amorphum</name>
    <dbReference type="NCBI Taxonomy" id="2596890"/>
    <lineage>
        <taxon>Bacteria</taxon>
        <taxon>Pseudomonadati</taxon>
        <taxon>Planctomycetota</taxon>
        <taxon>Candidatus Uabimicrobiia</taxon>
        <taxon>Candidatus Uabimicrobiales</taxon>
        <taxon>Candidatus Uabimicrobiaceae</taxon>
        <taxon>Candidatus Uabimicrobium</taxon>
    </lineage>
</organism>
<accession>A0A5S9F5L5</accession>
<feature type="active site" description="Charge relay system" evidence="8">
    <location>
        <position position="715"/>
    </location>
</feature>
<dbReference type="Gene3D" id="3.30.750.44">
    <property type="match status" value="1"/>
</dbReference>
<keyword evidence="12" id="KW-1185">Reference proteome</keyword>
<dbReference type="RefSeq" id="WP_151969773.1">
    <property type="nucleotide sequence ID" value="NZ_AP019860.1"/>
</dbReference>
<feature type="active site" description="Nucleophile" evidence="8">
    <location>
        <position position="935"/>
    </location>
</feature>
<dbReference type="PROSITE" id="PS50106">
    <property type="entry name" value="PDZ"/>
    <property type="match status" value="1"/>
</dbReference>
<dbReference type="Pfam" id="PF03572">
    <property type="entry name" value="Peptidase_S41"/>
    <property type="match status" value="1"/>
</dbReference>
<dbReference type="InterPro" id="IPR015943">
    <property type="entry name" value="WD40/YVTN_repeat-like_dom_sf"/>
</dbReference>
<feature type="active site" description="Charge relay system" evidence="8">
    <location>
        <position position="992"/>
    </location>
</feature>
<dbReference type="PANTHER" id="PTHR43253:SF1">
    <property type="entry name" value="TRICORN PROTEASE HOMOLOG 2-RELATED"/>
    <property type="match status" value="1"/>
</dbReference>
<reference evidence="11 12" key="1">
    <citation type="submission" date="2019-08" db="EMBL/GenBank/DDBJ databases">
        <title>Complete genome sequence of Candidatus Uab amorphum.</title>
        <authorList>
            <person name="Shiratori T."/>
            <person name="Suzuki S."/>
            <person name="Kakizawa Y."/>
            <person name="Ishida K."/>
        </authorList>
    </citation>
    <scope>NUCLEOTIDE SEQUENCE [LARGE SCALE GENOMIC DNA]</scope>
    <source>
        <strain evidence="11 12">SRT547</strain>
    </source>
</reference>
<dbReference type="Gene3D" id="3.90.226.10">
    <property type="entry name" value="2-enoyl-CoA Hydratase, Chain A, domain 1"/>
    <property type="match status" value="1"/>
</dbReference>
<dbReference type="Pfam" id="PF26549">
    <property type="entry name" value="Tricorn_N"/>
    <property type="match status" value="1"/>
</dbReference>
<sequence length="1030" mass="117439">MKQQGYYRFPCLGKDCVFFVCEDDIWKVPVDGGVASRFTKTPGLTYEMCVSDDGKWLAYSAGDYGSAEVYCIATDGGEAQRLTFHPSSCNVVGWDGEDILFSSNMEGSHAKDTSIYRIAKEGGHWQKLPLGLAHKISLAGKTVALQRGYTDPANWKSYRGGRTGKIWLKVEGEAFRLLTKDQEAQCFPMIYGDRIYFLCDVSQQGNIFSYNFAGEDLQQHTFHEDMYVRRPSLFDGKITYQLGGDIHMLNLASNTSAKLEISLQSCGSSTREKFVSPNKYLTGHRLSPDDKELLITTRGQLFCMKNHSGAVMRLGETSRSNHRFAQWTADGKHILVISDTSGEEEIIVYSRETCREVKRIGNIGGGGFIERILPAPSGDDVAVAVSAELYILNWQTQNITKVDKGKSRYFRDFSWSPDAKWLAYSKYEEQVYASIFLYNIAKEEITRVTTPDAHDYCPRFSSHGKYLYFLSKRVLNPYADSLQFEYSFPESAKPYLVVLDKEAYSPFSPMYESSSEKEKDKDEELVVQIDTEEIHKRIVEIPVKEGLYLQLSSFEDKVFLSKKPLEGRLNAPKFWQDKDQPTRKLIMYDLKNKKEETIVEKLTSYSHGGKKMLLRVSKSLCVVPTGNSYKKMYEKPSEKSGWIDLRRIKVCVHPRNEWQQIFLQAWRLQRDFFWKELHDWEKVREKYRPLVERVRTRNELSDIIGEMHGDLETSHAYTFLGDQMSIIHQRVGMLGVRVAFVDGKFVIEEFFEGDLAHQEKGCPLLEPGMNVKEGDAIIAVNGQSVGPQCHLNKALINLAKEEVELLIATAENEEKRLTVKALVSDVSLRYRDWVHKNRDYVTQKTCGRIGYLHVPDMSTEGLVSFHRDFLWQYILEGLIVDVRFNGGGNISPLLIEKLQRKTVAHLQPRRGKKIFYPRETLQGPIVVLCNEYTGSDGDIFCQVFKTLKLGTLIGTRTWGGIIGIVNDKTLVDKGIVTQPEYAFYFHDGSEIEGIGVKPDIYVENTPEAYSEGKDLQLDCAIETLLKGMEQ</sequence>
<evidence type="ECO:0000313" key="11">
    <source>
        <dbReference type="EMBL" id="BBM85684.1"/>
    </source>
</evidence>
<dbReference type="Pfam" id="PF14685">
    <property type="entry name" value="PDZ_Tricorn"/>
    <property type="match status" value="1"/>
</dbReference>
<dbReference type="SUPFAM" id="SSF52096">
    <property type="entry name" value="ClpP/crotonase"/>
    <property type="match status" value="1"/>
</dbReference>
<keyword evidence="5 7" id="KW-0378">Hydrolase</keyword>
<dbReference type="InterPro" id="IPR012393">
    <property type="entry name" value="Tricorn_protease"/>
</dbReference>
<dbReference type="Pfam" id="PF14684">
    <property type="entry name" value="Tricorn_C1"/>
    <property type="match status" value="1"/>
</dbReference>
<evidence type="ECO:0000256" key="1">
    <source>
        <dbReference type="ARBA" id="ARBA00004496"/>
    </source>
</evidence>
<comment type="function">
    <text evidence="7">Degrades oligopeptides.</text>
</comment>
<dbReference type="Gene3D" id="2.130.10.10">
    <property type="entry name" value="YVTN repeat-like/Quinoprotein amine dehydrogenase"/>
    <property type="match status" value="1"/>
</dbReference>
<dbReference type="EC" id="3.4.21.-" evidence="7"/>
<feature type="domain" description="PDZ" evidence="10">
    <location>
        <begin position="723"/>
        <end position="813"/>
    </location>
</feature>
<dbReference type="InterPro" id="IPR001478">
    <property type="entry name" value="PDZ"/>
</dbReference>
<dbReference type="SUPFAM" id="SSF82171">
    <property type="entry name" value="DPP6 N-terminal domain-like"/>
    <property type="match status" value="1"/>
</dbReference>
<evidence type="ECO:0000313" key="12">
    <source>
        <dbReference type="Proteomes" id="UP000326354"/>
    </source>
</evidence>
<evidence type="ECO:0000256" key="6">
    <source>
        <dbReference type="ARBA" id="ARBA00022825"/>
    </source>
</evidence>
<dbReference type="SUPFAM" id="SSF69304">
    <property type="entry name" value="Tricorn protease N-terminal domain"/>
    <property type="match status" value="1"/>
</dbReference>
<evidence type="ECO:0000256" key="8">
    <source>
        <dbReference type="PIRSR" id="PIRSR036421-1"/>
    </source>
</evidence>
<dbReference type="CDD" id="cd07562">
    <property type="entry name" value="Peptidase_S41_TRI"/>
    <property type="match status" value="1"/>
</dbReference>
<keyword evidence="4 7" id="KW-0645">Protease</keyword>
<comment type="similarity">
    <text evidence="2 7">Belongs to the peptidase S41B family.</text>
</comment>
<feature type="site" description="Transition state stabilizer; via amide nitrogen" evidence="9">
    <location>
        <position position="936"/>
    </location>
</feature>
<dbReference type="Proteomes" id="UP000326354">
    <property type="component" value="Chromosome"/>
</dbReference>